<feature type="binding site" evidence="11">
    <location>
        <position position="199"/>
    </location>
    <ligand>
        <name>Zn(2+)</name>
        <dbReference type="ChEBI" id="CHEBI:29105"/>
    </ligand>
</feature>
<evidence type="ECO:0000256" key="5">
    <source>
        <dbReference type="ARBA" id="ARBA00022785"/>
    </source>
</evidence>
<dbReference type="PANTHER" id="PTHR42914:SF1">
    <property type="entry name" value="7-CYANO-7-DEAZAGUANINE SYNTHASE"/>
    <property type="match status" value="1"/>
</dbReference>
<keyword evidence="6 11" id="KW-0862">Zinc</keyword>
<dbReference type="Pfam" id="PF06508">
    <property type="entry name" value="QueC"/>
    <property type="match status" value="1"/>
</dbReference>
<evidence type="ECO:0000256" key="10">
    <source>
        <dbReference type="ARBA" id="ARBA00047890"/>
    </source>
</evidence>
<sequence length="236" mass="25897">MTTPNGAIVLFSGGQDSTTCLAWALSRYERVETIGFDYGQRHAVELTVRPVLLQKIRAQFPQWAGKLGEDHLIDLSLISKISSTAMTEDVEIVMQENGLPNTFVPGRNLLFMTVAATVAYRRGLNVLVGGMCETDFSGYPDCRDDTMKALQVALNLGMATQLKLETPLMWIDKSETWKLAQDLGGDALVDLIRADTHTCYLGQRGALHDWGYGCGTCPACALRARGYQQFRQAAGA</sequence>
<keyword evidence="7 11" id="KW-0067">ATP-binding</keyword>
<dbReference type="GO" id="GO:0016874">
    <property type="term" value="F:ligase activity"/>
    <property type="evidence" value="ECO:0007669"/>
    <property type="project" value="UniProtKB-KW"/>
</dbReference>
<dbReference type="InterPro" id="IPR018317">
    <property type="entry name" value="QueC"/>
</dbReference>
<evidence type="ECO:0000313" key="12">
    <source>
        <dbReference type="EMBL" id="MEM4987697.1"/>
    </source>
</evidence>
<dbReference type="HAMAP" id="MF_01633">
    <property type="entry name" value="QueC"/>
    <property type="match status" value="1"/>
</dbReference>
<keyword evidence="3 11" id="KW-0479">Metal-binding</keyword>
<dbReference type="EMBL" id="JBANDC010000006">
    <property type="protein sequence ID" value="MEM4987697.1"/>
    <property type="molecule type" value="Genomic_DNA"/>
</dbReference>
<dbReference type="PIRSF" id="PIRSF006293">
    <property type="entry name" value="ExsB"/>
    <property type="match status" value="1"/>
</dbReference>
<dbReference type="EC" id="6.3.4.20" evidence="9 11"/>
<feature type="binding site" evidence="11">
    <location>
        <position position="217"/>
    </location>
    <ligand>
        <name>Zn(2+)</name>
        <dbReference type="ChEBI" id="CHEBI:29105"/>
    </ligand>
</feature>
<keyword evidence="5 11" id="KW-0671">Queuosine biosynthesis</keyword>
<dbReference type="RefSeq" id="WP_342829246.1">
    <property type="nucleotide sequence ID" value="NZ_JBANDC010000006.1"/>
</dbReference>
<comment type="cofactor">
    <cofactor evidence="11">
        <name>Zn(2+)</name>
        <dbReference type="ChEBI" id="CHEBI:29105"/>
    </cofactor>
    <text evidence="11">Binds 1 zinc ion per subunit.</text>
</comment>
<protein>
    <recommendedName>
        <fullName evidence="9 11">7-cyano-7-deazaguanine synthase</fullName>
        <ecNumber evidence="9 11">6.3.4.20</ecNumber>
    </recommendedName>
    <alternativeName>
        <fullName evidence="11">7-cyano-7-carbaguanine synthase</fullName>
    </alternativeName>
    <alternativeName>
        <fullName evidence="11">PreQ(0) synthase</fullName>
    </alternativeName>
    <alternativeName>
        <fullName evidence="11">Queuosine biosynthesis protein QueC</fullName>
    </alternativeName>
</protein>
<accession>A0ABU9PUQ3</accession>
<gene>
    <name evidence="11 12" type="primary">queC</name>
    <name evidence="12" type="ORF">V8G57_09905</name>
</gene>
<name>A0ABU9PUQ3_9BURK</name>
<dbReference type="NCBIfam" id="TIGR00364">
    <property type="entry name" value="7-cyano-7-deazaguanine synthase QueC"/>
    <property type="match status" value="1"/>
</dbReference>
<evidence type="ECO:0000256" key="8">
    <source>
        <dbReference type="ARBA" id="ARBA00037993"/>
    </source>
</evidence>
<keyword evidence="13" id="KW-1185">Reference proteome</keyword>
<dbReference type="SUPFAM" id="SSF52402">
    <property type="entry name" value="Adenine nucleotide alpha hydrolases-like"/>
    <property type="match status" value="1"/>
</dbReference>
<evidence type="ECO:0000256" key="9">
    <source>
        <dbReference type="ARBA" id="ARBA00039149"/>
    </source>
</evidence>
<keyword evidence="4 11" id="KW-0547">Nucleotide-binding</keyword>
<keyword evidence="2 11" id="KW-0436">Ligase</keyword>
<comment type="catalytic activity">
    <reaction evidence="10 11">
        <text>7-carboxy-7-carbaguanine + NH4(+) + 2 ATP = 7-cyano-7-carbaguanine + 2 AMP + 2 diphosphate + 2 H(+)</text>
        <dbReference type="Rhea" id="RHEA:27982"/>
        <dbReference type="ChEBI" id="CHEBI:15378"/>
        <dbReference type="ChEBI" id="CHEBI:28938"/>
        <dbReference type="ChEBI" id="CHEBI:30616"/>
        <dbReference type="ChEBI" id="CHEBI:33019"/>
        <dbReference type="ChEBI" id="CHEBI:45075"/>
        <dbReference type="ChEBI" id="CHEBI:61036"/>
        <dbReference type="ChEBI" id="CHEBI:456215"/>
        <dbReference type="EC" id="6.3.4.20"/>
    </reaction>
</comment>
<evidence type="ECO:0000256" key="3">
    <source>
        <dbReference type="ARBA" id="ARBA00022723"/>
    </source>
</evidence>
<evidence type="ECO:0000256" key="7">
    <source>
        <dbReference type="ARBA" id="ARBA00022840"/>
    </source>
</evidence>
<evidence type="ECO:0000256" key="4">
    <source>
        <dbReference type="ARBA" id="ARBA00022741"/>
    </source>
</evidence>
<evidence type="ECO:0000256" key="6">
    <source>
        <dbReference type="ARBA" id="ARBA00022833"/>
    </source>
</evidence>
<comment type="caution">
    <text evidence="12">The sequence shown here is derived from an EMBL/GenBank/DDBJ whole genome shotgun (WGS) entry which is preliminary data.</text>
</comment>
<evidence type="ECO:0000256" key="2">
    <source>
        <dbReference type="ARBA" id="ARBA00022598"/>
    </source>
</evidence>
<dbReference type="PANTHER" id="PTHR42914">
    <property type="entry name" value="7-CYANO-7-DEAZAGUANINE SYNTHASE"/>
    <property type="match status" value="1"/>
</dbReference>
<feature type="binding site" evidence="11">
    <location>
        <position position="214"/>
    </location>
    <ligand>
        <name>Zn(2+)</name>
        <dbReference type="ChEBI" id="CHEBI:29105"/>
    </ligand>
</feature>
<organism evidence="12 13">
    <name type="scientific">Collimonas rhizosphaerae</name>
    <dbReference type="NCBI Taxonomy" id="3126357"/>
    <lineage>
        <taxon>Bacteria</taxon>
        <taxon>Pseudomonadati</taxon>
        <taxon>Pseudomonadota</taxon>
        <taxon>Betaproteobacteria</taxon>
        <taxon>Burkholderiales</taxon>
        <taxon>Oxalobacteraceae</taxon>
        <taxon>Collimonas</taxon>
    </lineage>
</organism>
<dbReference type="CDD" id="cd01995">
    <property type="entry name" value="QueC-like"/>
    <property type="match status" value="1"/>
</dbReference>
<evidence type="ECO:0000256" key="11">
    <source>
        <dbReference type="HAMAP-Rule" id="MF_01633"/>
    </source>
</evidence>
<comment type="pathway">
    <text evidence="1 11">Purine metabolism; 7-cyano-7-deazaguanine biosynthesis.</text>
</comment>
<reference evidence="12 13" key="1">
    <citation type="submission" date="2024-02" db="EMBL/GenBank/DDBJ databases">
        <title>Draft genome sequence of Collimonas sp. strain H4R21, an effective mineral-weathering bacterial strain isolated from the beech rhizosphere.</title>
        <authorList>
            <person name="Morin E."/>
            <person name="Uroz S."/>
            <person name="Leveau J.H.J."/>
            <person name="Kumar R."/>
            <person name="Rey M.W."/>
            <person name="Pham J."/>
        </authorList>
    </citation>
    <scope>NUCLEOTIDE SEQUENCE [LARGE SCALE GENOMIC DNA]</scope>
    <source>
        <strain evidence="12 13">H4R21</strain>
    </source>
</reference>
<proteinExistence type="inferred from homology"/>
<dbReference type="Gene3D" id="3.40.50.620">
    <property type="entry name" value="HUPs"/>
    <property type="match status" value="1"/>
</dbReference>
<comment type="function">
    <text evidence="11">Catalyzes the ATP-dependent conversion of 7-carboxy-7-deazaguanine (CDG) to 7-cyano-7-deazaguanine (preQ(0)).</text>
</comment>
<evidence type="ECO:0000256" key="1">
    <source>
        <dbReference type="ARBA" id="ARBA00005061"/>
    </source>
</evidence>
<dbReference type="InterPro" id="IPR014729">
    <property type="entry name" value="Rossmann-like_a/b/a_fold"/>
</dbReference>
<evidence type="ECO:0000313" key="13">
    <source>
        <dbReference type="Proteomes" id="UP001495910"/>
    </source>
</evidence>
<comment type="similarity">
    <text evidence="8 11">Belongs to the QueC family.</text>
</comment>
<feature type="binding site" evidence="11">
    <location>
        <position position="220"/>
    </location>
    <ligand>
        <name>Zn(2+)</name>
        <dbReference type="ChEBI" id="CHEBI:29105"/>
    </ligand>
</feature>
<dbReference type="Proteomes" id="UP001495910">
    <property type="component" value="Unassembled WGS sequence"/>
</dbReference>
<feature type="binding site" evidence="11">
    <location>
        <begin position="11"/>
        <end position="21"/>
    </location>
    <ligand>
        <name>ATP</name>
        <dbReference type="ChEBI" id="CHEBI:30616"/>
    </ligand>
</feature>